<feature type="transmembrane region" description="Helical" evidence="1">
    <location>
        <begin position="82"/>
        <end position="100"/>
    </location>
</feature>
<keyword evidence="3" id="KW-1185">Reference proteome</keyword>
<keyword evidence="1" id="KW-1133">Transmembrane helix</keyword>
<organism evidence="2 3">
    <name type="scientific">Brasilonema bromeliae SPC951</name>
    <dbReference type="NCBI Taxonomy" id="385972"/>
    <lineage>
        <taxon>Bacteria</taxon>
        <taxon>Bacillati</taxon>
        <taxon>Cyanobacteriota</taxon>
        <taxon>Cyanophyceae</taxon>
        <taxon>Nostocales</taxon>
        <taxon>Scytonemataceae</taxon>
        <taxon>Brasilonema</taxon>
        <taxon>Bromeliae group (in: Brasilonema)</taxon>
    </lineage>
</organism>
<dbReference type="Proteomes" id="UP000718564">
    <property type="component" value="Unassembled WGS sequence"/>
</dbReference>
<proteinExistence type="predicted"/>
<keyword evidence="1" id="KW-0472">Membrane</keyword>
<dbReference type="EMBL" id="QMEB01000126">
    <property type="protein sequence ID" value="NMG20957.1"/>
    <property type="molecule type" value="Genomic_DNA"/>
</dbReference>
<evidence type="ECO:0000313" key="2">
    <source>
        <dbReference type="EMBL" id="NMG20957.1"/>
    </source>
</evidence>
<gene>
    <name evidence="2" type="ORF">DP116_16455</name>
</gene>
<keyword evidence="1" id="KW-0812">Transmembrane</keyword>
<accession>A0ABX1PC05</accession>
<dbReference type="RefSeq" id="WP_169156211.1">
    <property type="nucleotide sequence ID" value="NZ_CAWPJE010000118.1"/>
</dbReference>
<evidence type="ECO:0000256" key="1">
    <source>
        <dbReference type="SAM" id="Phobius"/>
    </source>
</evidence>
<name>A0ABX1PC05_9CYAN</name>
<evidence type="ECO:0000313" key="3">
    <source>
        <dbReference type="Proteomes" id="UP000718564"/>
    </source>
</evidence>
<comment type="caution">
    <text evidence="2">The sequence shown here is derived from an EMBL/GenBank/DDBJ whole genome shotgun (WGS) entry which is preliminary data.</text>
</comment>
<protein>
    <submittedName>
        <fullName evidence="2">Uncharacterized protein</fullName>
    </submittedName>
</protein>
<reference evidence="2 3" key="1">
    <citation type="submission" date="2018-06" db="EMBL/GenBank/DDBJ databases">
        <title>Comparative genomics of Brasilonema spp. strains.</title>
        <authorList>
            <person name="Alvarenga D.O."/>
            <person name="Fiore M.F."/>
            <person name="Varani A.M."/>
        </authorList>
    </citation>
    <scope>NUCLEOTIDE SEQUENCE [LARGE SCALE GENOMIC DNA]</scope>
    <source>
        <strain evidence="2 3">SPC951</strain>
    </source>
</reference>
<sequence length="128" mass="14023">MPNDITVDNSGVITNSVFGNNNIQQNISQNTDEITKLISSLRDMSQGFPEAQREATIVHLDDLQEDITIPEKQKKERFKTRLAALLAITGTLGGVVANSVDFGNKVLDLSKKLGVPIEIVQPQPKQIP</sequence>